<dbReference type="EMBL" id="KK107796">
    <property type="protein sequence ID" value="EZA47642.1"/>
    <property type="molecule type" value="Genomic_DNA"/>
</dbReference>
<accession>A0A026VV85</accession>
<evidence type="ECO:0000313" key="3">
    <source>
        <dbReference type="Proteomes" id="UP000053097"/>
    </source>
</evidence>
<dbReference type="Proteomes" id="UP000053097">
    <property type="component" value="Unassembled WGS sequence"/>
</dbReference>
<organism evidence="2 3">
    <name type="scientific">Ooceraea biroi</name>
    <name type="common">Clonal raider ant</name>
    <name type="synonym">Cerapachys biroi</name>
    <dbReference type="NCBI Taxonomy" id="2015173"/>
    <lineage>
        <taxon>Eukaryota</taxon>
        <taxon>Metazoa</taxon>
        <taxon>Ecdysozoa</taxon>
        <taxon>Arthropoda</taxon>
        <taxon>Hexapoda</taxon>
        <taxon>Insecta</taxon>
        <taxon>Pterygota</taxon>
        <taxon>Neoptera</taxon>
        <taxon>Endopterygota</taxon>
        <taxon>Hymenoptera</taxon>
        <taxon>Apocrita</taxon>
        <taxon>Aculeata</taxon>
        <taxon>Formicoidea</taxon>
        <taxon>Formicidae</taxon>
        <taxon>Dorylinae</taxon>
        <taxon>Ooceraea</taxon>
    </lineage>
</organism>
<name>A0A026VV85_OOCBI</name>
<proteinExistence type="predicted"/>
<evidence type="ECO:0000256" key="1">
    <source>
        <dbReference type="SAM" id="MobiDB-lite"/>
    </source>
</evidence>
<sequence>MEGRKRERMEPSPSQKGKTNNYANWSIGLQSTFNPPGHHSSQSTPISEIAHVGVDACGRKLQRGTACACTALAAIIKDAHALLFD</sequence>
<feature type="compositionally biased region" description="Polar residues" evidence="1">
    <location>
        <begin position="12"/>
        <end position="22"/>
    </location>
</feature>
<reference evidence="2 3" key="1">
    <citation type="journal article" date="2014" name="Curr. Biol.">
        <title>The genome of the clonal raider ant Cerapachys biroi.</title>
        <authorList>
            <person name="Oxley P.R."/>
            <person name="Ji L."/>
            <person name="Fetter-Pruneda I."/>
            <person name="McKenzie S.K."/>
            <person name="Li C."/>
            <person name="Hu H."/>
            <person name="Zhang G."/>
            <person name="Kronauer D.J."/>
        </authorList>
    </citation>
    <scope>NUCLEOTIDE SEQUENCE [LARGE SCALE GENOMIC DNA]</scope>
</reference>
<gene>
    <name evidence="2" type="ORF">X777_15390</name>
</gene>
<evidence type="ECO:0000313" key="2">
    <source>
        <dbReference type="EMBL" id="EZA47642.1"/>
    </source>
</evidence>
<keyword evidence="3" id="KW-1185">Reference proteome</keyword>
<feature type="compositionally biased region" description="Basic and acidic residues" evidence="1">
    <location>
        <begin position="1"/>
        <end position="10"/>
    </location>
</feature>
<protein>
    <submittedName>
        <fullName evidence="2">Uncharacterized protein</fullName>
    </submittedName>
</protein>
<dbReference type="AlphaFoldDB" id="A0A026VV85"/>
<feature type="region of interest" description="Disordered" evidence="1">
    <location>
        <begin position="1"/>
        <end position="22"/>
    </location>
</feature>